<dbReference type="EMBL" id="JAGPYM010000005">
    <property type="protein sequence ID" value="KAH6894309.1"/>
    <property type="molecule type" value="Genomic_DNA"/>
</dbReference>
<feature type="region of interest" description="Disordered" evidence="1">
    <location>
        <begin position="196"/>
        <end position="226"/>
    </location>
</feature>
<sequence>MMSSSPIIDRYDLAALQREGTIITSRSGTSSIHKRRLNSSSEQEYEGIPLPTPPSSSPDRSGLGAKLLDHYITIPEDLISRETLLFMGFTEPAATEIWSRWTACDPAERIRETDGGLVTFESMARAYIHSGAWEASDDDDDSWRVRMNSCGINQELQRAVMTPRCKNVRLTESCKFWLLDTISARYASLKQIQAASRERGRAARREATRPEPSQPSAGQPMPRRQSTSEMLYASPNMSMRSTTDAEVRANAPGHTVLYRGGYETAIKTIFNPDGGIHNMVNIFSGRQGDFNATKLASYFAMDFEVAEQYAYYAKRRDQSQLTVVLRIEIPNSALDGLTETEKCFAYWPSPGWKKLVWLCRRRVRLQHEMARFARAKLVIGTICGEPNAVENLNTPEDITHDMVFQGPRGDAVQYTFIDDQGIEFLENHASSCKMYPMTLSAVEEMEG</sequence>
<accession>A0A9P8W9S4</accession>
<keyword evidence="3" id="KW-1185">Reference proteome</keyword>
<feature type="compositionally biased region" description="Basic and acidic residues" evidence="1">
    <location>
        <begin position="196"/>
        <end position="209"/>
    </location>
</feature>
<reference evidence="2 3" key="1">
    <citation type="journal article" date="2021" name="Nat. Commun.">
        <title>Genetic determinants of endophytism in the Arabidopsis root mycobiome.</title>
        <authorList>
            <person name="Mesny F."/>
            <person name="Miyauchi S."/>
            <person name="Thiergart T."/>
            <person name="Pickel B."/>
            <person name="Atanasova L."/>
            <person name="Karlsson M."/>
            <person name="Huettel B."/>
            <person name="Barry K.W."/>
            <person name="Haridas S."/>
            <person name="Chen C."/>
            <person name="Bauer D."/>
            <person name="Andreopoulos W."/>
            <person name="Pangilinan J."/>
            <person name="LaButti K."/>
            <person name="Riley R."/>
            <person name="Lipzen A."/>
            <person name="Clum A."/>
            <person name="Drula E."/>
            <person name="Henrissat B."/>
            <person name="Kohler A."/>
            <person name="Grigoriev I.V."/>
            <person name="Martin F.M."/>
            <person name="Hacquard S."/>
        </authorList>
    </citation>
    <scope>NUCLEOTIDE SEQUENCE [LARGE SCALE GENOMIC DNA]</scope>
    <source>
        <strain evidence="2 3">MPI-CAGE-CH-0241</strain>
    </source>
</reference>
<proteinExistence type="predicted"/>
<dbReference type="AlphaFoldDB" id="A0A9P8W9S4"/>
<evidence type="ECO:0000313" key="2">
    <source>
        <dbReference type="EMBL" id="KAH6894309.1"/>
    </source>
</evidence>
<dbReference type="OrthoDB" id="5429780at2759"/>
<evidence type="ECO:0000313" key="3">
    <source>
        <dbReference type="Proteomes" id="UP000777438"/>
    </source>
</evidence>
<evidence type="ECO:0000256" key="1">
    <source>
        <dbReference type="SAM" id="MobiDB-lite"/>
    </source>
</evidence>
<name>A0A9P8W9S4_9HYPO</name>
<feature type="region of interest" description="Disordered" evidence="1">
    <location>
        <begin position="25"/>
        <end position="62"/>
    </location>
</feature>
<comment type="caution">
    <text evidence="2">The sequence shown here is derived from an EMBL/GenBank/DDBJ whole genome shotgun (WGS) entry which is preliminary data.</text>
</comment>
<gene>
    <name evidence="2" type="ORF">B0T10DRAFT_603825</name>
</gene>
<dbReference type="Proteomes" id="UP000777438">
    <property type="component" value="Unassembled WGS sequence"/>
</dbReference>
<organism evidence="2 3">
    <name type="scientific">Thelonectria olida</name>
    <dbReference type="NCBI Taxonomy" id="1576542"/>
    <lineage>
        <taxon>Eukaryota</taxon>
        <taxon>Fungi</taxon>
        <taxon>Dikarya</taxon>
        <taxon>Ascomycota</taxon>
        <taxon>Pezizomycotina</taxon>
        <taxon>Sordariomycetes</taxon>
        <taxon>Hypocreomycetidae</taxon>
        <taxon>Hypocreales</taxon>
        <taxon>Nectriaceae</taxon>
        <taxon>Thelonectria</taxon>
    </lineage>
</organism>
<protein>
    <submittedName>
        <fullName evidence="2">Uncharacterized protein</fullName>
    </submittedName>
</protein>